<evidence type="ECO:0000256" key="3">
    <source>
        <dbReference type="ARBA" id="ARBA00022448"/>
    </source>
</evidence>
<dbReference type="InterPro" id="IPR001702">
    <property type="entry name" value="Porin_Gram-ve"/>
</dbReference>
<evidence type="ECO:0000256" key="6">
    <source>
        <dbReference type="ARBA" id="ARBA00022729"/>
    </source>
</evidence>
<name>A0A2V4UYN0_9GAMM</name>
<dbReference type="Proteomes" id="UP000247746">
    <property type="component" value="Unassembled WGS sequence"/>
</dbReference>
<dbReference type="InterPro" id="IPR023614">
    <property type="entry name" value="Porin_dom_sf"/>
</dbReference>
<keyword evidence="7" id="KW-0406">Ion transport</keyword>
<comment type="subunit">
    <text evidence="2">Homotrimer.</text>
</comment>
<evidence type="ECO:0000313" key="13">
    <source>
        <dbReference type="EMBL" id="PYE38892.1"/>
    </source>
</evidence>
<keyword evidence="9" id="KW-0472">Membrane</keyword>
<evidence type="ECO:0000256" key="2">
    <source>
        <dbReference type="ARBA" id="ARBA00011233"/>
    </source>
</evidence>
<organism evidence="13 14">
    <name type="scientific">Psychrobacter fozii</name>
    <dbReference type="NCBI Taxonomy" id="198480"/>
    <lineage>
        <taxon>Bacteria</taxon>
        <taxon>Pseudomonadati</taxon>
        <taxon>Pseudomonadota</taxon>
        <taxon>Gammaproteobacteria</taxon>
        <taxon>Moraxellales</taxon>
        <taxon>Moraxellaceae</taxon>
        <taxon>Psychrobacter</taxon>
    </lineage>
</organism>
<dbReference type="OrthoDB" id="8957883at2"/>
<dbReference type="PANTHER" id="PTHR34501:SF9">
    <property type="entry name" value="MAJOR OUTER MEMBRANE PROTEIN P.IA"/>
    <property type="match status" value="1"/>
</dbReference>
<keyword evidence="4" id="KW-1134">Transmembrane beta strand</keyword>
<accession>A0A2V4UYN0</accession>
<keyword evidence="8" id="KW-0626">Porin</keyword>
<feature type="signal peptide" evidence="11">
    <location>
        <begin position="1"/>
        <end position="20"/>
    </location>
</feature>
<keyword evidence="14" id="KW-1185">Reference proteome</keyword>
<proteinExistence type="predicted"/>
<dbReference type="SUPFAM" id="SSF56935">
    <property type="entry name" value="Porins"/>
    <property type="match status" value="1"/>
</dbReference>
<evidence type="ECO:0000259" key="12">
    <source>
        <dbReference type="Pfam" id="PF13609"/>
    </source>
</evidence>
<dbReference type="AlphaFoldDB" id="A0A2V4UYN0"/>
<evidence type="ECO:0000256" key="7">
    <source>
        <dbReference type="ARBA" id="ARBA00023065"/>
    </source>
</evidence>
<reference evidence="13 14" key="1">
    <citation type="submission" date="2018-06" db="EMBL/GenBank/DDBJ databases">
        <title>Genomic Encyclopedia of Type Strains, Phase III (KMG-III): the genomes of soil and plant-associated and newly described type strains.</title>
        <authorList>
            <person name="Whitman W."/>
        </authorList>
    </citation>
    <scope>NUCLEOTIDE SEQUENCE [LARGE SCALE GENOMIC DNA]</scope>
    <source>
        <strain evidence="13 14">CECT 5889</strain>
    </source>
</reference>
<dbReference type="PANTHER" id="PTHR34501">
    <property type="entry name" value="PROTEIN YDDL-RELATED"/>
    <property type="match status" value="1"/>
</dbReference>
<keyword evidence="10" id="KW-0998">Cell outer membrane</keyword>
<dbReference type="GO" id="GO:0046930">
    <property type="term" value="C:pore complex"/>
    <property type="evidence" value="ECO:0007669"/>
    <property type="project" value="UniProtKB-KW"/>
</dbReference>
<evidence type="ECO:0000313" key="14">
    <source>
        <dbReference type="Proteomes" id="UP000247746"/>
    </source>
</evidence>
<evidence type="ECO:0000256" key="4">
    <source>
        <dbReference type="ARBA" id="ARBA00022452"/>
    </source>
</evidence>
<sequence>MKKLLLATAVAALSVSAANAAPTIYGKAFVGMDYVDIDDEWSNKNEDSVQINSYSSRLGFKGSEAITANTDVIYQYEVGINIDGNEGDDNNIAFKSRDTFLGFKNDSYGELRFGRNTSVVDYVNNVVTSGSGFWDNLGSNQLNENENGYNMTDSGRRDNSVVWMAPKYNNLPLDVALMYKANESLDDSTVDADAGFAASAMYDAGTGITFGAAYDNDVNLDGDLLRATAAVDLSKYMAAPVTVGAMYQVADFDDSDKMGARGSEKEKGLVVSAKMGLNNFAKPAAVYIQYNNTDNLLGFSDADSDQIVVGGEYNYKPNMIAHVWAGQNSADLGGSDYDLLAIGGGLEYKF</sequence>
<dbReference type="CDD" id="cd00342">
    <property type="entry name" value="gram_neg_porins"/>
    <property type="match status" value="1"/>
</dbReference>
<evidence type="ECO:0000256" key="1">
    <source>
        <dbReference type="ARBA" id="ARBA00004571"/>
    </source>
</evidence>
<comment type="caution">
    <text evidence="13">The sequence shown here is derived from an EMBL/GenBank/DDBJ whole genome shotgun (WGS) entry which is preliminary data.</text>
</comment>
<dbReference type="InterPro" id="IPR033900">
    <property type="entry name" value="Gram_neg_porin_domain"/>
</dbReference>
<dbReference type="Pfam" id="PF13609">
    <property type="entry name" value="Porin_4"/>
    <property type="match status" value="1"/>
</dbReference>
<keyword evidence="3" id="KW-0813">Transport</keyword>
<dbReference type="PRINTS" id="PR00182">
    <property type="entry name" value="ECOLNEIPORIN"/>
</dbReference>
<protein>
    <submittedName>
        <fullName evidence="13">Putative porin</fullName>
    </submittedName>
</protein>
<dbReference type="RefSeq" id="WP_110923149.1">
    <property type="nucleotide sequence ID" value="NZ_QJSU01000005.1"/>
</dbReference>
<dbReference type="EMBL" id="QJSU01000005">
    <property type="protein sequence ID" value="PYE38892.1"/>
    <property type="molecule type" value="Genomic_DNA"/>
</dbReference>
<evidence type="ECO:0000256" key="8">
    <source>
        <dbReference type="ARBA" id="ARBA00023114"/>
    </source>
</evidence>
<feature type="domain" description="Porin" evidence="12">
    <location>
        <begin position="7"/>
        <end position="327"/>
    </location>
</feature>
<feature type="chain" id="PRO_5015935176" evidence="11">
    <location>
        <begin position="21"/>
        <end position="350"/>
    </location>
</feature>
<keyword evidence="6 11" id="KW-0732">Signal</keyword>
<dbReference type="GO" id="GO:0015288">
    <property type="term" value="F:porin activity"/>
    <property type="evidence" value="ECO:0007669"/>
    <property type="project" value="UniProtKB-KW"/>
</dbReference>
<evidence type="ECO:0000256" key="11">
    <source>
        <dbReference type="SAM" id="SignalP"/>
    </source>
</evidence>
<gene>
    <name evidence="13" type="ORF">DFP82_10546</name>
</gene>
<evidence type="ECO:0000256" key="5">
    <source>
        <dbReference type="ARBA" id="ARBA00022692"/>
    </source>
</evidence>
<keyword evidence="5" id="KW-0812">Transmembrane</keyword>
<evidence type="ECO:0000256" key="10">
    <source>
        <dbReference type="ARBA" id="ARBA00023237"/>
    </source>
</evidence>
<comment type="subcellular location">
    <subcellularLocation>
        <location evidence="1">Cell outer membrane</location>
        <topology evidence="1">Multi-pass membrane protein</topology>
    </subcellularLocation>
</comment>
<dbReference type="Gene3D" id="2.40.160.10">
    <property type="entry name" value="Porin"/>
    <property type="match status" value="1"/>
</dbReference>
<dbReference type="GO" id="GO:0034220">
    <property type="term" value="P:monoatomic ion transmembrane transport"/>
    <property type="evidence" value="ECO:0007669"/>
    <property type="project" value="InterPro"/>
</dbReference>
<evidence type="ECO:0000256" key="9">
    <source>
        <dbReference type="ARBA" id="ARBA00023136"/>
    </source>
</evidence>
<dbReference type="InterPro" id="IPR050298">
    <property type="entry name" value="Gram-neg_bact_OMP"/>
</dbReference>
<dbReference type="GO" id="GO:0009279">
    <property type="term" value="C:cell outer membrane"/>
    <property type="evidence" value="ECO:0007669"/>
    <property type="project" value="UniProtKB-SubCell"/>
</dbReference>